<dbReference type="PANTHER" id="PTHR21356:SF1">
    <property type="entry name" value="ARMADILLO REPEAT-CONTAINING PROTEIN 2"/>
    <property type="match status" value="1"/>
</dbReference>
<dbReference type="InterPro" id="IPR016024">
    <property type="entry name" value="ARM-type_fold"/>
</dbReference>
<evidence type="ECO:0000256" key="1">
    <source>
        <dbReference type="SAM" id="MobiDB-lite"/>
    </source>
</evidence>
<feature type="region of interest" description="Disordered" evidence="1">
    <location>
        <begin position="23"/>
        <end position="86"/>
    </location>
</feature>
<evidence type="ECO:0000313" key="3">
    <source>
        <dbReference type="Proteomes" id="UP001158576"/>
    </source>
</evidence>
<dbReference type="EMBL" id="OU015567">
    <property type="protein sequence ID" value="CAG5111515.1"/>
    <property type="molecule type" value="Genomic_DNA"/>
</dbReference>
<evidence type="ECO:0000313" key="2">
    <source>
        <dbReference type="EMBL" id="CAG5111515.1"/>
    </source>
</evidence>
<dbReference type="Proteomes" id="UP001158576">
    <property type="component" value="Chromosome 2"/>
</dbReference>
<name>A0ABN7T0Y9_OIKDI</name>
<organism evidence="2 3">
    <name type="scientific">Oikopleura dioica</name>
    <name type="common">Tunicate</name>
    <dbReference type="NCBI Taxonomy" id="34765"/>
    <lineage>
        <taxon>Eukaryota</taxon>
        <taxon>Metazoa</taxon>
        <taxon>Chordata</taxon>
        <taxon>Tunicata</taxon>
        <taxon>Appendicularia</taxon>
        <taxon>Copelata</taxon>
        <taxon>Oikopleuridae</taxon>
        <taxon>Oikopleura</taxon>
    </lineage>
</organism>
<reference evidence="2 3" key="1">
    <citation type="submission" date="2021-04" db="EMBL/GenBank/DDBJ databases">
        <authorList>
            <person name="Bliznina A."/>
        </authorList>
    </citation>
    <scope>NUCLEOTIDE SEQUENCE [LARGE SCALE GENOMIC DNA]</scope>
</reference>
<dbReference type="InterPro" id="IPR038905">
    <property type="entry name" value="ARMC2"/>
</dbReference>
<gene>
    <name evidence="2" type="ORF">OKIOD_LOCUS14582</name>
</gene>
<dbReference type="InterPro" id="IPR011989">
    <property type="entry name" value="ARM-like"/>
</dbReference>
<sequence>MENSRYGGQLTTDVLREAREALALSTSRPETPLHTNLADLQESLSGRRTPRIIQNERRPKTGSLQTRPSRLQPIGSKDRDSPENSLLRSVSVVSSLEANSTGLTQFVKTMKNSALDAQLSLSSKLIAKMDERPKSISKNQESILSICSSMLAYPESKPLQRAEIVRIMKRIELGPVNLSVYGTQIYKLSRDADFFFSTSEMAECLISKISEADEMLIISLKDLVMSNPSRLVQAAEACQISLPNQIERAVSRILLETERLEAEGTFLLQKGNERRVQFLLLVLRELLNVNTTAKAIEESPNLFQSCFKSLRVFSDSEDITFIVARLLSKTTNNPNVCSLIHSIEPKWILHIAQGIEKFIRSPSLIVHFLFAVGNAAVNSIHNLKFLATVRRVLTKEEEDVLLKALRVCANLSLEEATAKSVLDESGLMRKVVDVLKCSVESKSWFGRPDEITRFSVTVITNTCFFFPKNSALQMEEIMKVMVSCLLNSKLSTVCEVCRALANLSREETVKSIIVKEIDLALFVTFLESPDSTLVSYTVGILTNLSSNFDLLPSLLRNEQSGIENLKAAIVEFEDWELATHIAKLFLNIVDKRNSQLTMSIKSTFKTVLSTFPASTNKESAISKRLFSEVVEKFNEKCA</sequence>
<protein>
    <submittedName>
        <fullName evidence="2">Oidioi.mRNA.OKI2018_I69.chr2.g5817.t1.cds</fullName>
    </submittedName>
</protein>
<keyword evidence="3" id="KW-1185">Reference proteome</keyword>
<dbReference type="SUPFAM" id="SSF48371">
    <property type="entry name" value="ARM repeat"/>
    <property type="match status" value="1"/>
</dbReference>
<proteinExistence type="predicted"/>
<dbReference type="PANTHER" id="PTHR21356">
    <property type="entry name" value="ARMADILLO REPEAT CONTAINING 2"/>
    <property type="match status" value="1"/>
</dbReference>
<accession>A0ABN7T0Y9</accession>
<dbReference type="Gene3D" id="1.25.10.10">
    <property type="entry name" value="Leucine-rich Repeat Variant"/>
    <property type="match status" value="2"/>
</dbReference>